<dbReference type="GeneID" id="82258352"/>
<proteinExistence type="predicted"/>
<feature type="transmembrane region" description="Helical" evidence="1">
    <location>
        <begin position="89"/>
        <end position="109"/>
    </location>
</feature>
<feature type="transmembrane region" description="Helical" evidence="1">
    <location>
        <begin position="195"/>
        <end position="214"/>
    </location>
</feature>
<feature type="transmembrane region" description="Helical" evidence="1">
    <location>
        <begin position="162"/>
        <end position="183"/>
    </location>
</feature>
<dbReference type="EMBL" id="FNYS01000022">
    <property type="protein sequence ID" value="SEJ29157.1"/>
    <property type="molecule type" value="Genomic_DNA"/>
</dbReference>
<reference evidence="2 3" key="1">
    <citation type="submission" date="2016-10" db="EMBL/GenBank/DDBJ databases">
        <authorList>
            <person name="de Groot N.N."/>
        </authorList>
    </citation>
    <scope>NUCLEOTIDE SEQUENCE [LARGE SCALE GENOMIC DNA]</scope>
    <source>
        <strain evidence="2 3">DSM 23048</strain>
    </source>
</reference>
<evidence type="ECO:0000313" key="2">
    <source>
        <dbReference type="EMBL" id="SEJ29157.1"/>
    </source>
</evidence>
<sequence>MQVNSGPYLLVLFVLFFLFSIEAYFNNRRIKNRLRVFVFIFLSFFLGFRGYVGSDWFNYLISFEFTEWGEWLPTDYEPGFSLIVKGCKYIGLDYFYTVTLITLLQLILLDRFINKYFSSVVLPYIFVLSLFPIVLIDLQRNFISILIVMNSLHLLEQKKLKMYFLMVLLACFFHLSAVVFFAIPFLRQLKIKKSVLWGVFFVGLVVYISQVNFYQEFLSMLGKLLGGRLEHLMNQATGEEEISYGISFGIIEKIILCCVVIKIYDKVDKKYLLLINMCLLYLFVYFYFSTSQSFINRFANLFMFGYIWFYVFLMNYLKKQRGIGLIVILIFIFLSLRTFIGYNEEIYKYKNILFEKENYNERKGIREQHYM</sequence>
<keyword evidence="1" id="KW-0812">Transmembrane</keyword>
<dbReference type="AlphaFoldDB" id="A0A1H6XQW9"/>
<dbReference type="Proteomes" id="UP000183077">
    <property type="component" value="Unassembled WGS sequence"/>
</dbReference>
<feature type="transmembrane region" description="Helical" evidence="1">
    <location>
        <begin position="121"/>
        <end position="142"/>
    </location>
</feature>
<evidence type="ECO:0000313" key="3">
    <source>
        <dbReference type="Proteomes" id="UP000183077"/>
    </source>
</evidence>
<dbReference type="InterPro" id="IPR049458">
    <property type="entry name" value="EpsG-like"/>
</dbReference>
<protein>
    <submittedName>
        <fullName evidence="2">EpsG family protein</fullName>
    </submittedName>
</protein>
<evidence type="ECO:0000256" key="1">
    <source>
        <dbReference type="SAM" id="Phobius"/>
    </source>
</evidence>
<feature type="transmembrane region" description="Helical" evidence="1">
    <location>
        <begin position="34"/>
        <end position="52"/>
    </location>
</feature>
<dbReference type="RefSeq" id="WP_074747529.1">
    <property type="nucleotide sequence ID" value="NZ_FNYS01000022.1"/>
</dbReference>
<gene>
    <name evidence="2" type="ORF">SAMN04488018_12214</name>
</gene>
<dbReference type="Pfam" id="PF14897">
    <property type="entry name" value="EpsG"/>
    <property type="match status" value="1"/>
</dbReference>
<accession>A0A1H6XQW9</accession>
<keyword evidence="1" id="KW-0472">Membrane</keyword>
<name>A0A1H6XQW9_9FLAO</name>
<feature type="transmembrane region" description="Helical" evidence="1">
    <location>
        <begin position="6"/>
        <end position="25"/>
    </location>
</feature>
<keyword evidence="1" id="KW-1133">Transmembrane helix</keyword>
<organism evidence="2 3">
    <name type="scientific">Myroides marinus</name>
    <dbReference type="NCBI Taxonomy" id="703342"/>
    <lineage>
        <taxon>Bacteria</taxon>
        <taxon>Pseudomonadati</taxon>
        <taxon>Bacteroidota</taxon>
        <taxon>Flavobacteriia</taxon>
        <taxon>Flavobacteriales</taxon>
        <taxon>Flavobacteriaceae</taxon>
        <taxon>Myroides</taxon>
    </lineage>
</organism>
<feature type="transmembrane region" description="Helical" evidence="1">
    <location>
        <begin position="322"/>
        <end position="340"/>
    </location>
</feature>
<feature type="transmembrane region" description="Helical" evidence="1">
    <location>
        <begin position="271"/>
        <end position="288"/>
    </location>
</feature>
<feature type="transmembrane region" description="Helical" evidence="1">
    <location>
        <begin position="294"/>
        <end position="313"/>
    </location>
</feature>
<feature type="transmembrane region" description="Helical" evidence="1">
    <location>
        <begin position="242"/>
        <end position="264"/>
    </location>
</feature>